<dbReference type="PROSITE" id="PS00708">
    <property type="entry name" value="PRO_ENDOPEP_SER"/>
    <property type="match status" value="1"/>
</dbReference>
<dbReference type="RefSeq" id="XP_036358137.1">
    <property type="nucleotide sequence ID" value="XM_036502244.1"/>
</dbReference>
<comment type="similarity">
    <text evidence="3">Belongs to the peptidase S9C family.</text>
</comment>
<dbReference type="InterPro" id="IPR011042">
    <property type="entry name" value="6-blade_b-propeller_TolB-like"/>
</dbReference>
<keyword evidence="9" id="KW-0007">Acetylation</keyword>
<evidence type="ECO:0000256" key="12">
    <source>
        <dbReference type="ARBA" id="ARBA00045885"/>
    </source>
</evidence>
<name>A0A7E6ETQ3_9MOLL</name>
<dbReference type="KEGG" id="osn:115210423"/>
<keyword evidence="16" id="KW-1185">Reference proteome</keyword>
<evidence type="ECO:0000256" key="7">
    <source>
        <dbReference type="ARBA" id="ARBA00022490"/>
    </source>
</evidence>
<dbReference type="Gene3D" id="2.120.10.30">
    <property type="entry name" value="TolB, C-terminal domain"/>
    <property type="match status" value="1"/>
</dbReference>
<evidence type="ECO:0000256" key="8">
    <source>
        <dbReference type="ARBA" id="ARBA00022801"/>
    </source>
</evidence>
<dbReference type="AlphaFoldDB" id="A0A7E6ETQ3"/>
<evidence type="ECO:0000313" key="17">
    <source>
        <dbReference type="RefSeq" id="XP_036358137.1"/>
    </source>
</evidence>
<dbReference type="InterPro" id="IPR029058">
    <property type="entry name" value="AB_hydrolase_fold"/>
</dbReference>
<comment type="catalytic activity">
    <reaction evidence="1">
        <text>Cleavage of an N-acetyl or N-formyl amino acid from the N-terminus of a polypeptide.</text>
        <dbReference type="EC" id="3.4.19.1"/>
    </reaction>
</comment>
<dbReference type="GO" id="GO:0004252">
    <property type="term" value="F:serine-type endopeptidase activity"/>
    <property type="evidence" value="ECO:0007669"/>
    <property type="project" value="InterPro"/>
</dbReference>
<evidence type="ECO:0000256" key="6">
    <source>
        <dbReference type="ARBA" id="ARBA00018421"/>
    </source>
</evidence>
<dbReference type="Pfam" id="PF19283">
    <property type="entry name" value="APEH_N"/>
    <property type="match status" value="1"/>
</dbReference>
<evidence type="ECO:0000256" key="10">
    <source>
        <dbReference type="ARBA" id="ARBA00032284"/>
    </source>
</evidence>
<protein>
    <recommendedName>
        <fullName evidence="6">Acylamino-acid-releasing enzyme</fullName>
        <ecNumber evidence="5">3.4.19.1</ecNumber>
    </recommendedName>
    <alternativeName>
        <fullName evidence="11">Acyl-peptide hydrolase</fullName>
    </alternativeName>
    <alternativeName>
        <fullName evidence="10">Acylaminoacyl-peptidase</fullName>
    </alternativeName>
</protein>
<accession>A0A7E6ETQ3</accession>
<feature type="compositionally biased region" description="Basic and acidic residues" evidence="13">
    <location>
        <begin position="192"/>
        <end position="206"/>
    </location>
</feature>
<keyword evidence="8" id="KW-0378">Hydrolase</keyword>
<sequence>MQPYRIIKKMMSTGKVIKDYLVEEAISIYREYSRFPVVSSAKISFPEDSSHIIVNSESTQRDLERREQVKFSRNHILTHEHGKYSILCRTQPTELSKELWNKESPSGKLRCIIRRVTNQKGEEKDFIEIWEKTRKIWNIDALSKEIHGKIYEPDGQFGSLEWSATEKRLVYIAEKKLPKATSYFDAKNTSRTPDDETKPSETKARGDQHVLHEDWGEMLVGKHHPIVAILDLEGSTPEISLLDCVSDDVSLGQVRWAPDETGLVMVGWSHEPWRLGLTYCPIRKSQLYFAQTSGEDVKCFGDEDKAVRSPSFSPDGKKIVYMDNPASGPHYQCSRLLMIDWVNKETKIVLDVVDQAKDDEFAGVFVHSLPDRCWSSDSKRVLFSTVSRSHLVPVVVNTETQKVTRIKSPESGVSALQILDVHHDHIVAQFSAPNQPQYLVIGHLPPEGEEDTIEWVKLDAELNHKLDGITVELLKHKPIDGMINEEFPDLEFESIFLRPSECADSKFPLVVWSHAFTIFILRRPHSAFMGDFQLYPAAMCSCGFAVLLVNYRGSIGCGQNSIKSLLGKIGHQDVQDVQFAAESLLKLDYINENHVTVIGGSHGGFITLHLIGQYPDFYKAAVCRNPVTNLLTIFGSSDIPDWAFVECGLDFKHGKVADMESLETFWKMSPTRYVDQVITPTMFMVGTADLRVPPKCALEYYKALKARKIPVRFMSYTENSHPLNKVDAEADAFVNIVSWFWYYIC</sequence>
<dbReference type="Gene3D" id="3.40.50.1820">
    <property type="entry name" value="alpha/beta hydrolase"/>
    <property type="match status" value="1"/>
</dbReference>
<dbReference type="InterPro" id="IPR045550">
    <property type="entry name" value="AARE_N"/>
</dbReference>
<feature type="region of interest" description="Disordered" evidence="13">
    <location>
        <begin position="184"/>
        <end position="206"/>
    </location>
</feature>
<dbReference type="SUPFAM" id="SSF53474">
    <property type="entry name" value="alpha/beta-Hydrolases"/>
    <property type="match status" value="1"/>
</dbReference>
<comment type="subcellular location">
    <subcellularLocation>
        <location evidence="2">Cytoplasm</location>
    </subcellularLocation>
</comment>
<evidence type="ECO:0000259" key="14">
    <source>
        <dbReference type="Pfam" id="PF00326"/>
    </source>
</evidence>
<dbReference type="EC" id="3.4.19.1" evidence="5"/>
<organism evidence="16 17">
    <name type="scientific">Octopus sinensis</name>
    <name type="common">East Asian common octopus</name>
    <dbReference type="NCBI Taxonomy" id="2607531"/>
    <lineage>
        <taxon>Eukaryota</taxon>
        <taxon>Metazoa</taxon>
        <taxon>Spiralia</taxon>
        <taxon>Lophotrochozoa</taxon>
        <taxon>Mollusca</taxon>
        <taxon>Cephalopoda</taxon>
        <taxon>Coleoidea</taxon>
        <taxon>Octopodiformes</taxon>
        <taxon>Octopoda</taxon>
        <taxon>Incirrata</taxon>
        <taxon>Octopodidae</taxon>
        <taxon>Octopus</taxon>
    </lineage>
</organism>
<dbReference type="InterPro" id="IPR002471">
    <property type="entry name" value="Pept_S9_AS"/>
</dbReference>
<evidence type="ECO:0000256" key="11">
    <source>
        <dbReference type="ARBA" id="ARBA00032596"/>
    </source>
</evidence>
<keyword evidence="7" id="KW-0963">Cytoplasm</keyword>
<dbReference type="GO" id="GO:0008242">
    <property type="term" value="F:omega peptidase activity"/>
    <property type="evidence" value="ECO:0007669"/>
    <property type="project" value="UniProtKB-EC"/>
</dbReference>
<evidence type="ECO:0000256" key="2">
    <source>
        <dbReference type="ARBA" id="ARBA00004496"/>
    </source>
</evidence>
<dbReference type="Pfam" id="PF00326">
    <property type="entry name" value="Peptidase_S9"/>
    <property type="match status" value="1"/>
</dbReference>
<dbReference type="PANTHER" id="PTHR42776">
    <property type="entry name" value="SERINE PEPTIDASE S9 FAMILY MEMBER"/>
    <property type="match status" value="1"/>
</dbReference>
<reference evidence="17" key="1">
    <citation type="submission" date="2025-08" db="UniProtKB">
        <authorList>
            <consortium name="RefSeq"/>
        </authorList>
    </citation>
    <scope>IDENTIFICATION</scope>
</reference>
<evidence type="ECO:0000256" key="13">
    <source>
        <dbReference type="SAM" id="MobiDB-lite"/>
    </source>
</evidence>
<dbReference type="SUPFAM" id="SSF82171">
    <property type="entry name" value="DPP6 N-terminal domain-like"/>
    <property type="match status" value="1"/>
</dbReference>
<evidence type="ECO:0000256" key="3">
    <source>
        <dbReference type="ARBA" id="ARBA00010040"/>
    </source>
</evidence>
<evidence type="ECO:0000256" key="4">
    <source>
        <dbReference type="ARBA" id="ARBA00011881"/>
    </source>
</evidence>
<evidence type="ECO:0000256" key="5">
    <source>
        <dbReference type="ARBA" id="ARBA00012917"/>
    </source>
</evidence>
<evidence type="ECO:0000313" key="16">
    <source>
        <dbReference type="Proteomes" id="UP000515154"/>
    </source>
</evidence>
<dbReference type="FunFam" id="3.40.50.1820:FF:000043">
    <property type="entry name" value="acylamino-acid-releasing enzyme"/>
    <property type="match status" value="1"/>
</dbReference>
<evidence type="ECO:0000259" key="15">
    <source>
        <dbReference type="Pfam" id="PF19283"/>
    </source>
</evidence>
<dbReference type="PANTHER" id="PTHR42776:SF4">
    <property type="entry name" value="ACYLAMINO-ACID-RELEASING ENZYME"/>
    <property type="match status" value="1"/>
</dbReference>
<dbReference type="GO" id="GO:0005737">
    <property type="term" value="C:cytoplasm"/>
    <property type="evidence" value="ECO:0007669"/>
    <property type="project" value="UniProtKB-SubCell"/>
</dbReference>
<feature type="domain" description="Peptidase S9 prolyl oligopeptidase catalytic" evidence="14">
    <location>
        <begin position="535"/>
        <end position="743"/>
    </location>
</feature>
<feature type="domain" description="Acylamino-acid-releasing enzyme N-terminal" evidence="15">
    <location>
        <begin position="27"/>
        <end position="459"/>
    </location>
</feature>
<comment type="subunit">
    <text evidence="4">Homotetramer.</text>
</comment>
<comment type="function">
    <text evidence="12">This enzyme catalyzes the hydrolysis of the N-terminal peptide bond of an N-acetylated peptide to generate an N-acetylated amino acid and a peptide with a free N-terminus. It preferentially cleaves off Ac-Ala, Ac-Met and Ac-Ser. Also, involved in the degradation of oxidized and glycated proteins.</text>
</comment>
<proteinExistence type="inferred from homology"/>
<gene>
    <name evidence="17" type="primary">LOC115210423</name>
</gene>
<evidence type="ECO:0000256" key="9">
    <source>
        <dbReference type="ARBA" id="ARBA00022990"/>
    </source>
</evidence>
<evidence type="ECO:0000256" key="1">
    <source>
        <dbReference type="ARBA" id="ARBA00000721"/>
    </source>
</evidence>
<dbReference type="Proteomes" id="UP000515154">
    <property type="component" value="Linkage group LG4"/>
</dbReference>
<dbReference type="InterPro" id="IPR001375">
    <property type="entry name" value="Peptidase_S9_cat"/>
</dbReference>
<dbReference type="GO" id="GO:0006508">
    <property type="term" value="P:proteolysis"/>
    <property type="evidence" value="ECO:0007669"/>
    <property type="project" value="InterPro"/>
</dbReference>